<dbReference type="AlphaFoldDB" id="A0A100VVQ0"/>
<sequence>MITITVNDETVEVAEQTTVAGLLETRGFPDKGIAVALDWSVIPRSEWDRTLADGARVEVVTAVQGG</sequence>
<reference evidence="2" key="2">
    <citation type="submission" date="2016-02" db="EMBL/GenBank/DDBJ databases">
        <title>Draft genome sequence of five rapidly growing Mycobacterium species.</title>
        <authorList>
            <person name="Katahira K."/>
            <person name="Gotou Y."/>
            <person name="Iida K."/>
            <person name="Ogura Y."/>
            <person name="Hayashi T."/>
        </authorList>
    </citation>
    <scope>NUCLEOTIDE SEQUENCE [LARGE SCALE GENOMIC DNA]</scope>
    <source>
        <strain evidence="2">JCM15654</strain>
    </source>
</reference>
<protein>
    <submittedName>
        <fullName evidence="1">Thiamine biosynthesis protein ThiS</fullName>
    </submittedName>
</protein>
<dbReference type="Pfam" id="PF02597">
    <property type="entry name" value="ThiS"/>
    <property type="match status" value="1"/>
</dbReference>
<dbReference type="STRING" id="146020.RMCB_0867"/>
<dbReference type="InterPro" id="IPR003749">
    <property type="entry name" value="ThiS/MoaD-like"/>
</dbReference>
<dbReference type="Proteomes" id="UP000069620">
    <property type="component" value="Unassembled WGS sequence"/>
</dbReference>
<dbReference type="SUPFAM" id="SSF54285">
    <property type="entry name" value="MoaD/ThiS"/>
    <property type="match status" value="1"/>
</dbReference>
<dbReference type="CDD" id="cd00565">
    <property type="entry name" value="Ubl_ThiS"/>
    <property type="match status" value="1"/>
</dbReference>
<dbReference type="PANTHER" id="PTHR34472">
    <property type="entry name" value="SULFUR CARRIER PROTEIN THIS"/>
    <property type="match status" value="1"/>
</dbReference>
<keyword evidence="2" id="KW-1185">Reference proteome</keyword>
<gene>
    <name evidence="1" type="ORF">RMCB_0867</name>
</gene>
<evidence type="ECO:0000313" key="2">
    <source>
        <dbReference type="Proteomes" id="UP000069620"/>
    </source>
</evidence>
<accession>A0A100VVQ0</accession>
<dbReference type="OrthoDB" id="163636at2"/>
<dbReference type="InterPro" id="IPR012675">
    <property type="entry name" value="Beta-grasp_dom_sf"/>
</dbReference>
<proteinExistence type="predicted"/>
<reference evidence="2" key="1">
    <citation type="journal article" date="2016" name="Genome Announc.">
        <title>Draft Genome Sequences of Five Rapidly Growing Mycobacterium Species, M. thermoresistibile, M. fortuitum subsp. acetamidolyticum, M. canariasense, M. brisbanense, and M. novocastrense.</title>
        <authorList>
            <person name="Katahira K."/>
            <person name="Ogura Y."/>
            <person name="Gotoh Y."/>
            <person name="Hayashi T."/>
        </authorList>
    </citation>
    <scope>NUCLEOTIDE SEQUENCE [LARGE SCALE GENOMIC DNA]</scope>
    <source>
        <strain evidence="2">JCM15654</strain>
    </source>
</reference>
<dbReference type="PANTHER" id="PTHR34472:SF1">
    <property type="entry name" value="SULFUR CARRIER PROTEIN THIS"/>
    <property type="match status" value="1"/>
</dbReference>
<name>A0A100VVQ0_9MYCO</name>
<evidence type="ECO:0000313" key="1">
    <source>
        <dbReference type="EMBL" id="GAS86771.1"/>
    </source>
</evidence>
<dbReference type="RefSeq" id="WP_081661473.1">
    <property type="nucleotide sequence ID" value="NZ_BCSX01000011.1"/>
</dbReference>
<comment type="caution">
    <text evidence="1">The sequence shown here is derived from an EMBL/GenBank/DDBJ whole genome shotgun (WGS) entry which is preliminary data.</text>
</comment>
<dbReference type="NCBIfam" id="TIGR01683">
    <property type="entry name" value="thiS"/>
    <property type="match status" value="1"/>
</dbReference>
<dbReference type="InterPro" id="IPR016155">
    <property type="entry name" value="Mopterin_synth/thiamin_S_b"/>
</dbReference>
<dbReference type="Gene3D" id="3.10.20.30">
    <property type="match status" value="1"/>
</dbReference>
<dbReference type="InterPro" id="IPR010035">
    <property type="entry name" value="Thi_S"/>
</dbReference>
<organism evidence="1 2">
    <name type="scientific">Mycolicibacterium brisbanense</name>
    <dbReference type="NCBI Taxonomy" id="146020"/>
    <lineage>
        <taxon>Bacteria</taxon>
        <taxon>Bacillati</taxon>
        <taxon>Actinomycetota</taxon>
        <taxon>Actinomycetes</taxon>
        <taxon>Mycobacteriales</taxon>
        <taxon>Mycobacteriaceae</taxon>
        <taxon>Mycolicibacterium</taxon>
    </lineage>
</organism>
<dbReference type="EMBL" id="BCSX01000011">
    <property type="protein sequence ID" value="GAS86771.1"/>
    <property type="molecule type" value="Genomic_DNA"/>
</dbReference>